<dbReference type="AlphaFoldDB" id="A0A8G2FY03"/>
<dbReference type="InterPro" id="IPR012349">
    <property type="entry name" value="Split_barrel_FMN-bd"/>
</dbReference>
<dbReference type="InterPro" id="IPR044878">
    <property type="entry name" value="UbiA_sf"/>
</dbReference>
<evidence type="ECO:0000256" key="3">
    <source>
        <dbReference type="ARBA" id="ARBA00022428"/>
    </source>
</evidence>
<evidence type="ECO:0000256" key="4">
    <source>
        <dbReference type="ARBA" id="ARBA00022679"/>
    </source>
</evidence>
<feature type="transmembrane region" description="Helical" evidence="8">
    <location>
        <begin position="275"/>
        <end position="295"/>
    </location>
</feature>
<evidence type="ECO:0000313" key="10">
    <source>
        <dbReference type="Proteomes" id="UP000192315"/>
    </source>
</evidence>
<feature type="transmembrane region" description="Helical" evidence="8">
    <location>
        <begin position="301"/>
        <end position="320"/>
    </location>
</feature>
<dbReference type="Gene3D" id="2.30.110.10">
    <property type="entry name" value="Electron Transport, Fmn-binding Protein, Chain A"/>
    <property type="match status" value="1"/>
</dbReference>
<evidence type="ECO:0000256" key="5">
    <source>
        <dbReference type="ARBA" id="ARBA00022692"/>
    </source>
</evidence>
<dbReference type="SUPFAM" id="SSF50475">
    <property type="entry name" value="FMN-binding split barrel"/>
    <property type="match status" value="1"/>
</dbReference>
<name>A0A8G2FY03_PICTO</name>
<dbReference type="Gene3D" id="1.10.357.140">
    <property type="entry name" value="UbiA prenyltransferase"/>
    <property type="match status" value="1"/>
</dbReference>
<dbReference type="RefSeq" id="WP_084273194.1">
    <property type="nucleotide sequence ID" value="NZ_FWYE01000004.1"/>
</dbReference>
<reference evidence="9 10" key="1">
    <citation type="submission" date="2017-04" db="EMBL/GenBank/DDBJ databases">
        <authorList>
            <person name="Varghese N."/>
            <person name="Submissions S."/>
        </authorList>
    </citation>
    <scope>NUCLEOTIDE SEQUENCE [LARGE SCALE GENOMIC DNA]</scope>
    <source>
        <strain evidence="9 10">DSM 9789</strain>
    </source>
</reference>
<keyword evidence="4 9" id="KW-0808">Transferase</keyword>
<dbReference type="Pfam" id="PF01040">
    <property type="entry name" value="UbiA"/>
    <property type="match status" value="1"/>
</dbReference>
<evidence type="ECO:0000256" key="1">
    <source>
        <dbReference type="ARBA" id="ARBA00004651"/>
    </source>
</evidence>
<evidence type="ECO:0000256" key="8">
    <source>
        <dbReference type="SAM" id="Phobius"/>
    </source>
</evidence>
<keyword evidence="6 8" id="KW-1133">Transmembrane helix</keyword>
<sequence length="437" mass="49945">MNKSILKFMRKSKTMTLSTDGIKLWGTKVYYALDHGFIFFIEKKGLTIQNIYKNNNVSFEIDNNKLSIIVQGSGHVEILGEPTDFDRERGILLYKVPEDVQFMKHGTVYIARLVPDFIRVIDMRTEFKKFDIDINLDEFTEKQHPVFLSSRPWSFQQSIAAILLGAVLATRINLFLLFLSIMGVLLAQASFNILNGYFDFKSGNDNKLSMTSTRVFIDRIVPERRAVQYSMIMLILAVIIGIYAVYIKPEILLYFVIGLIGGILYNLPRIGLKRMALGDISVFIIWSVIFLGSYIFQGGIINIPVIFISFAVGILTLSILHSNNWRDIKDDKNANVKTVASLLGEKISMIYYLILIYIPYILISTAFYLSYKLLPLLSVFITIPMSVYLARIAINNKNIKRGELDRLTARFTFIFAITGAVFYLGIMFIYGMDKFIL</sequence>
<protein>
    <submittedName>
        <fullName evidence="9">1,4-dihydroxy-2-naphthoate octaprenyltransferase</fullName>
    </submittedName>
</protein>
<keyword evidence="5 8" id="KW-0812">Transmembrane</keyword>
<dbReference type="PANTHER" id="PTHR13929">
    <property type="entry name" value="1,4-DIHYDROXY-2-NAPHTHOATE OCTAPRENYLTRANSFERASE"/>
    <property type="match status" value="1"/>
</dbReference>
<keyword evidence="10" id="KW-1185">Reference proteome</keyword>
<feature type="transmembrane region" description="Helical" evidence="8">
    <location>
        <begin position="411"/>
        <end position="432"/>
    </location>
</feature>
<dbReference type="GO" id="GO:0042371">
    <property type="term" value="P:vitamin K biosynthetic process"/>
    <property type="evidence" value="ECO:0007669"/>
    <property type="project" value="TreeGrafter"/>
</dbReference>
<dbReference type="Proteomes" id="UP000192315">
    <property type="component" value="Unassembled WGS sequence"/>
</dbReference>
<keyword evidence="7 8" id="KW-0472">Membrane</keyword>
<evidence type="ECO:0000313" key="9">
    <source>
        <dbReference type="EMBL" id="SMD31508.1"/>
    </source>
</evidence>
<proteinExistence type="predicted"/>
<feature type="transmembrane region" description="Helical" evidence="8">
    <location>
        <begin position="175"/>
        <end position="198"/>
    </location>
</feature>
<evidence type="ECO:0000256" key="7">
    <source>
        <dbReference type="ARBA" id="ARBA00023136"/>
    </source>
</evidence>
<feature type="transmembrane region" description="Helical" evidence="8">
    <location>
        <begin position="251"/>
        <end position="268"/>
    </location>
</feature>
<evidence type="ECO:0000256" key="6">
    <source>
        <dbReference type="ARBA" id="ARBA00022989"/>
    </source>
</evidence>
<feature type="transmembrane region" description="Helical" evidence="8">
    <location>
        <begin position="226"/>
        <end position="245"/>
    </location>
</feature>
<feature type="transmembrane region" description="Helical" evidence="8">
    <location>
        <begin position="373"/>
        <end position="390"/>
    </location>
</feature>
<dbReference type="CDD" id="cd13962">
    <property type="entry name" value="PT_UbiA_UBIAD1"/>
    <property type="match status" value="1"/>
</dbReference>
<dbReference type="UniPathway" id="UPA00079"/>
<dbReference type="GO" id="GO:0009234">
    <property type="term" value="P:menaquinone biosynthetic process"/>
    <property type="evidence" value="ECO:0007669"/>
    <property type="project" value="UniProtKB-UniPathway"/>
</dbReference>
<dbReference type="Gene3D" id="1.20.120.1780">
    <property type="entry name" value="UbiA prenyltransferase"/>
    <property type="match status" value="1"/>
</dbReference>
<dbReference type="GO" id="GO:0005886">
    <property type="term" value="C:plasma membrane"/>
    <property type="evidence" value="ECO:0007669"/>
    <property type="project" value="UniProtKB-SubCell"/>
</dbReference>
<dbReference type="EMBL" id="FWYE01000004">
    <property type="protein sequence ID" value="SMD31508.1"/>
    <property type="molecule type" value="Genomic_DNA"/>
</dbReference>
<comment type="subcellular location">
    <subcellularLocation>
        <location evidence="1">Cell membrane</location>
        <topology evidence="1">Multi-pass membrane protein</topology>
    </subcellularLocation>
</comment>
<dbReference type="PANTHER" id="PTHR13929:SF0">
    <property type="entry name" value="UBIA PRENYLTRANSFERASE DOMAIN-CONTAINING PROTEIN 1"/>
    <property type="match status" value="1"/>
</dbReference>
<dbReference type="GO" id="GO:0004659">
    <property type="term" value="F:prenyltransferase activity"/>
    <property type="evidence" value="ECO:0007669"/>
    <property type="project" value="InterPro"/>
</dbReference>
<gene>
    <name evidence="9" type="ORF">SAMN02745355_1454</name>
</gene>
<accession>A0A8G2FY03</accession>
<evidence type="ECO:0000256" key="2">
    <source>
        <dbReference type="ARBA" id="ARBA00004863"/>
    </source>
</evidence>
<dbReference type="InterPro" id="IPR000537">
    <property type="entry name" value="UbiA_prenyltransferase"/>
</dbReference>
<comment type="pathway">
    <text evidence="2">Quinol/quinone metabolism; menaquinone biosynthesis.</text>
</comment>
<feature type="transmembrane region" description="Helical" evidence="8">
    <location>
        <begin position="349"/>
        <end position="367"/>
    </location>
</feature>
<comment type="caution">
    <text evidence="9">The sequence shown here is derived from an EMBL/GenBank/DDBJ whole genome shotgun (WGS) entry which is preliminary data.</text>
</comment>
<organism evidence="9 10">
    <name type="scientific">Picrophilus torridus (strain ATCC 700027 / DSM 9790 / JCM 10055 / NBRC 100828 / KAW 2/3)</name>
    <dbReference type="NCBI Taxonomy" id="1122961"/>
    <lineage>
        <taxon>Archaea</taxon>
        <taxon>Methanobacteriati</taxon>
        <taxon>Thermoplasmatota</taxon>
        <taxon>Thermoplasmata</taxon>
        <taxon>Thermoplasmatales</taxon>
        <taxon>Picrophilaceae</taxon>
        <taxon>Picrophilus</taxon>
    </lineage>
</organism>
<keyword evidence="3" id="KW-0474">Menaquinone biosynthesis</keyword>
<dbReference type="InterPro" id="IPR026046">
    <property type="entry name" value="UBIAD1"/>
</dbReference>